<comment type="caution">
    <text evidence="1">The sequence shown here is derived from an EMBL/GenBank/DDBJ whole genome shotgun (WGS) entry which is preliminary data.</text>
</comment>
<evidence type="ECO:0000313" key="2">
    <source>
        <dbReference type="Proteomes" id="UP000321303"/>
    </source>
</evidence>
<dbReference type="Pfam" id="PF14281">
    <property type="entry name" value="PDDEXK_4"/>
    <property type="match status" value="1"/>
</dbReference>
<organism evidence="1 2">
    <name type="scientific">Halovibrio variabilis</name>
    <dbReference type="NCBI Taxonomy" id="31910"/>
    <lineage>
        <taxon>Bacteria</taxon>
        <taxon>Pseudomonadati</taxon>
        <taxon>Pseudomonadota</taxon>
        <taxon>Gammaproteobacteria</taxon>
        <taxon>Oceanospirillales</taxon>
        <taxon>Halomonadaceae</taxon>
        <taxon>Halovibrio</taxon>
    </lineage>
</organism>
<sequence>MEVSDMQALLDKARHLKQPERERTLFDIGARGYFENPTTDLLAFFLDPSAEHGFGSVVLNALLDCLPEPEQPSSDDGYLTRSPIREWMTSEQQRIDLVLESDRWVLAIENKIYHGFHNDFDHYGSDLKLRLSGQKSRRVLLAVLSPEGLAPNVDEWLGIGYADFLKQLRAAIGALYEQHGESKWLLFLREFVLHFENLTMADTLTNEQEQYVLEHLGDIDALTRAKNSALLNLRQRLQAGINDSLSDIGQSINVWQENWPVGPALRFAPEGWKGHSSVVIYLELEKSKQVWVQTYIDRRNGDLAQLAEKGFDCNQFDDHKVGKWQYNLYHGFLEMKWEAIEKAVANYLRGIIAMEKDWQREVAMESENGR</sequence>
<gene>
    <name evidence="1" type="ORF">HVA01_06800</name>
</gene>
<dbReference type="Proteomes" id="UP000321303">
    <property type="component" value="Unassembled WGS sequence"/>
</dbReference>
<name>A0A511UKC4_9GAMM</name>
<dbReference type="EMBL" id="BJXV01000002">
    <property type="protein sequence ID" value="GEN27034.1"/>
    <property type="molecule type" value="Genomic_DNA"/>
</dbReference>
<dbReference type="AlphaFoldDB" id="A0A511UKC4"/>
<keyword evidence="2" id="KW-1185">Reference proteome</keyword>
<accession>A0A511UKC4</accession>
<proteinExistence type="predicted"/>
<dbReference type="InterPro" id="IPR029470">
    <property type="entry name" value="PDDEXK_4"/>
</dbReference>
<evidence type="ECO:0008006" key="3">
    <source>
        <dbReference type="Google" id="ProtNLM"/>
    </source>
</evidence>
<protein>
    <recommendedName>
        <fullName evidence="3">PD-(D/E)XK nuclease superfamily protein</fullName>
    </recommendedName>
</protein>
<dbReference type="OrthoDB" id="6770443at2"/>
<reference evidence="1 2" key="1">
    <citation type="submission" date="2019-07" db="EMBL/GenBank/DDBJ databases">
        <title>Whole genome shotgun sequence of Halomonas variabilis NBRC 102410.</title>
        <authorList>
            <person name="Hosoyama A."/>
            <person name="Uohara A."/>
            <person name="Ohji S."/>
            <person name="Ichikawa N."/>
        </authorList>
    </citation>
    <scope>NUCLEOTIDE SEQUENCE [LARGE SCALE GENOMIC DNA]</scope>
    <source>
        <strain evidence="1 2">NBRC 102410</strain>
    </source>
</reference>
<evidence type="ECO:0000313" key="1">
    <source>
        <dbReference type="EMBL" id="GEN27034.1"/>
    </source>
</evidence>
<dbReference type="RefSeq" id="WP_146873119.1">
    <property type="nucleotide sequence ID" value="NZ_BJXV01000002.1"/>
</dbReference>